<dbReference type="RefSeq" id="WP_205017504.1">
    <property type="nucleotide sequence ID" value="NZ_JAFBEI010000030.1"/>
</dbReference>
<evidence type="ECO:0000256" key="1">
    <source>
        <dbReference type="SAM" id="Coils"/>
    </source>
</evidence>
<evidence type="ECO:0008006" key="4">
    <source>
        <dbReference type="Google" id="ProtNLM"/>
    </source>
</evidence>
<keyword evidence="1" id="KW-0175">Coiled coil</keyword>
<dbReference type="Proteomes" id="UP000809081">
    <property type="component" value="Unassembled WGS sequence"/>
</dbReference>
<keyword evidence="3" id="KW-1185">Reference proteome</keyword>
<evidence type="ECO:0000313" key="2">
    <source>
        <dbReference type="EMBL" id="MBM7636636.1"/>
    </source>
</evidence>
<sequence length="225" mass="26228">MIKLPETCRLPQERILYQPYQRGNSNLFEQLHFSKEEQKEMRESFAKLAITHSIQTSTVNILEGQLIKQIPVITIELNQDDVNIKLIESLDKRLAVYPIYILVKPDASQGLLVHYKEKLSHIKEGQRFKLLRRFETWEDIELGFDGDTLDQVYDRLVKTVAKDDLVDNGRATLKETVQETQLLAKLEKEAAQLKKKMYAAKSMRDQMTYKKAYKAKQKEIEGLIT</sequence>
<name>A0ABS2PNV4_9STRE</name>
<dbReference type="InterPro" id="IPR025503">
    <property type="entry name" value="DUF4391"/>
</dbReference>
<organism evidence="2 3">
    <name type="scientific">Streptococcus saliviloxodontae</name>
    <dbReference type="NCBI Taxonomy" id="1349416"/>
    <lineage>
        <taxon>Bacteria</taxon>
        <taxon>Bacillati</taxon>
        <taxon>Bacillota</taxon>
        <taxon>Bacilli</taxon>
        <taxon>Lactobacillales</taxon>
        <taxon>Streptococcaceae</taxon>
        <taxon>Streptococcus</taxon>
    </lineage>
</organism>
<dbReference type="EMBL" id="JAFBEI010000030">
    <property type="protein sequence ID" value="MBM7636636.1"/>
    <property type="molecule type" value="Genomic_DNA"/>
</dbReference>
<dbReference type="Pfam" id="PF14335">
    <property type="entry name" value="DUF4391"/>
    <property type="match status" value="1"/>
</dbReference>
<feature type="coiled-coil region" evidence="1">
    <location>
        <begin position="176"/>
        <end position="203"/>
    </location>
</feature>
<accession>A0ABS2PNV4</accession>
<comment type="caution">
    <text evidence="2">The sequence shown here is derived from an EMBL/GenBank/DDBJ whole genome shotgun (WGS) entry which is preliminary data.</text>
</comment>
<reference evidence="2 3" key="1">
    <citation type="submission" date="2021-01" db="EMBL/GenBank/DDBJ databases">
        <title>Genomic Encyclopedia of Type Strains, Phase IV (KMG-IV): sequencing the most valuable type-strain genomes for metagenomic binning, comparative biology and taxonomic classification.</title>
        <authorList>
            <person name="Goeker M."/>
        </authorList>
    </citation>
    <scope>NUCLEOTIDE SEQUENCE [LARGE SCALE GENOMIC DNA]</scope>
    <source>
        <strain evidence="2 3">DSM 27513</strain>
    </source>
</reference>
<evidence type="ECO:0000313" key="3">
    <source>
        <dbReference type="Proteomes" id="UP000809081"/>
    </source>
</evidence>
<gene>
    <name evidence="2" type="ORF">JOC31_001460</name>
</gene>
<protein>
    <recommendedName>
        <fullName evidence="4">DUF4391 domain-containing protein</fullName>
    </recommendedName>
</protein>
<proteinExistence type="predicted"/>